<reference evidence="1 2" key="1">
    <citation type="submission" date="2024-01" db="EMBL/GenBank/DDBJ databases">
        <title>A draft genome for a cacao thread blight-causing isolate of Paramarasmius palmivorus.</title>
        <authorList>
            <person name="Baruah I.K."/>
            <person name="Bukari Y."/>
            <person name="Amoako-Attah I."/>
            <person name="Meinhardt L.W."/>
            <person name="Bailey B.A."/>
            <person name="Cohen S.P."/>
        </authorList>
    </citation>
    <scope>NUCLEOTIDE SEQUENCE [LARGE SCALE GENOMIC DNA]</scope>
    <source>
        <strain evidence="1 2">GH-12</strain>
    </source>
</reference>
<organism evidence="1 2">
    <name type="scientific">Paramarasmius palmivorus</name>
    <dbReference type="NCBI Taxonomy" id="297713"/>
    <lineage>
        <taxon>Eukaryota</taxon>
        <taxon>Fungi</taxon>
        <taxon>Dikarya</taxon>
        <taxon>Basidiomycota</taxon>
        <taxon>Agaricomycotina</taxon>
        <taxon>Agaricomycetes</taxon>
        <taxon>Agaricomycetidae</taxon>
        <taxon>Agaricales</taxon>
        <taxon>Marasmiineae</taxon>
        <taxon>Marasmiaceae</taxon>
        <taxon>Paramarasmius</taxon>
    </lineage>
</organism>
<evidence type="ECO:0000313" key="1">
    <source>
        <dbReference type="EMBL" id="KAK7025500.1"/>
    </source>
</evidence>
<gene>
    <name evidence="1" type="ORF">VNI00_015934</name>
</gene>
<comment type="caution">
    <text evidence="1">The sequence shown here is derived from an EMBL/GenBank/DDBJ whole genome shotgun (WGS) entry which is preliminary data.</text>
</comment>
<keyword evidence="2" id="KW-1185">Reference proteome</keyword>
<dbReference type="SUPFAM" id="SSF50978">
    <property type="entry name" value="WD40 repeat-like"/>
    <property type="match status" value="1"/>
</dbReference>
<accession>A0AAW0BJI6</accession>
<dbReference type="InterPro" id="IPR015943">
    <property type="entry name" value="WD40/YVTN_repeat-like_dom_sf"/>
</dbReference>
<dbReference type="EMBL" id="JAYKXP010000113">
    <property type="protein sequence ID" value="KAK7025500.1"/>
    <property type="molecule type" value="Genomic_DNA"/>
</dbReference>
<sequence length="174" mass="19289">MATFVSSKDILNLTWIGDRRLLAGCRNGRMYAVDPLEKKADMRCIQVKGTGDITSVAKISEVDGSQIVAVCIGNNVELWGIPRGKVSFSSRLRTPLELYSDLQTTWNYMGKLPRHPLATFQDQSQRTFVSAFALDPSTLLVSYAERAVVIWELNLQTNPVEADVVDGMRATGHV</sequence>
<dbReference type="Proteomes" id="UP001383192">
    <property type="component" value="Unassembled WGS sequence"/>
</dbReference>
<dbReference type="InterPro" id="IPR036322">
    <property type="entry name" value="WD40_repeat_dom_sf"/>
</dbReference>
<dbReference type="Gene3D" id="2.130.10.10">
    <property type="entry name" value="YVTN repeat-like/Quinoprotein amine dehydrogenase"/>
    <property type="match status" value="1"/>
</dbReference>
<evidence type="ECO:0000313" key="2">
    <source>
        <dbReference type="Proteomes" id="UP001383192"/>
    </source>
</evidence>
<protein>
    <submittedName>
        <fullName evidence="1">Uncharacterized protein</fullName>
    </submittedName>
</protein>
<dbReference type="AlphaFoldDB" id="A0AAW0BJI6"/>
<name>A0AAW0BJI6_9AGAR</name>
<proteinExistence type="predicted"/>